<evidence type="ECO:0000256" key="1">
    <source>
        <dbReference type="ARBA" id="ARBA00006484"/>
    </source>
</evidence>
<name>A0ABT8D8F7_9RHOB</name>
<dbReference type="Pfam" id="PF00106">
    <property type="entry name" value="adh_short"/>
    <property type="match status" value="1"/>
</dbReference>
<evidence type="ECO:0000256" key="2">
    <source>
        <dbReference type="ARBA" id="ARBA00023002"/>
    </source>
</evidence>
<feature type="region of interest" description="Disordered" evidence="3">
    <location>
        <begin position="138"/>
        <end position="157"/>
    </location>
</feature>
<proteinExistence type="inferred from homology"/>
<feature type="compositionally biased region" description="Basic residues" evidence="3">
    <location>
        <begin position="148"/>
        <end position="157"/>
    </location>
</feature>
<evidence type="ECO:0000256" key="3">
    <source>
        <dbReference type="SAM" id="MobiDB-lite"/>
    </source>
</evidence>
<organism evidence="4 5">
    <name type="scientific">Paracoccus cavernae</name>
    <dbReference type="NCBI Taxonomy" id="1571207"/>
    <lineage>
        <taxon>Bacteria</taxon>
        <taxon>Pseudomonadati</taxon>
        <taxon>Pseudomonadota</taxon>
        <taxon>Alphaproteobacteria</taxon>
        <taxon>Rhodobacterales</taxon>
        <taxon>Paracoccaceae</taxon>
        <taxon>Paracoccus</taxon>
    </lineage>
</organism>
<keyword evidence="2" id="KW-0560">Oxidoreductase</keyword>
<dbReference type="PANTHER" id="PTHR42760:SF133">
    <property type="entry name" value="3-OXOACYL-[ACYL-CARRIER-PROTEIN] REDUCTASE"/>
    <property type="match status" value="1"/>
</dbReference>
<keyword evidence="5" id="KW-1185">Reference proteome</keyword>
<dbReference type="Gene3D" id="3.40.50.720">
    <property type="entry name" value="NAD(P)-binding Rossmann-like Domain"/>
    <property type="match status" value="1"/>
</dbReference>
<comment type="similarity">
    <text evidence="1">Belongs to the short-chain dehydrogenases/reductases (SDR) family.</text>
</comment>
<comment type="caution">
    <text evidence="4">The sequence shown here is derived from an EMBL/GenBank/DDBJ whole genome shotgun (WGS) entry which is preliminary data.</text>
</comment>
<dbReference type="Proteomes" id="UP001243846">
    <property type="component" value="Unassembled WGS sequence"/>
</dbReference>
<dbReference type="PRINTS" id="PR00081">
    <property type="entry name" value="GDHRDH"/>
</dbReference>
<protein>
    <submittedName>
        <fullName evidence="4">SDR family NAD(P)-dependent oxidoreductase</fullName>
    </submittedName>
</protein>
<dbReference type="InterPro" id="IPR002347">
    <property type="entry name" value="SDR_fam"/>
</dbReference>
<gene>
    <name evidence="4" type="ORF">QWZ10_14235</name>
</gene>
<evidence type="ECO:0000313" key="4">
    <source>
        <dbReference type="EMBL" id="MDN3712616.1"/>
    </source>
</evidence>
<dbReference type="EMBL" id="JAUFRC010000001">
    <property type="protein sequence ID" value="MDN3712616.1"/>
    <property type="molecule type" value="Genomic_DNA"/>
</dbReference>
<reference evidence="5" key="1">
    <citation type="journal article" date="2019" name="Int. J. Syst. Evol. Microbiol.">
        <title>The Global Catalogue of Microorganisms (GCM) 10K type strain sequencing project: providing services to taxonomists for standard genome sequencing and annotation.</title>
        <authorList>
            <consortium name="The Broad Institute Genomics Platform"/>
            <consortium name="The Broad Institute Genome Sequencing Center for Infectious Disease"/>
            <person name="Wu L."/>
            <person name="Ma J."/>
        </authorList>
    </citation>
    <scope>NUCLEOTIDE SEQUENCE [LARGE SCALE GENOMIC DNA]</scope>
    <source>
        <strain evidence="5">CECT 8482</strain>
    </source>
</reference>
<dbReference type="PANTHER" id="PTHR42760">
    <property type="entry name" value="SHORT-CHAIN DEHYDROGENASES/REDUCTASES FAMILY MEMBER"/>
    <property type="match status" value="1"/>
</dbReference>
<accession>A0ABT8D8F7</accession>
<dbReference type="InterPro" id="IPR036291">
    <property type="entry name" value="NAD(P)-bd_dom_sf"/>
</dbReference>
<dbReference type="CDD" id="cd05233">
    <property type="entry name" value="SDR_c"/>
    <property type="match status" value="1"/>
</dbReference>
<dbReference type="SUPFAM" id="SSF51735">
    <property type="entry name" value="NAD(P)-binding Rossmann-fold domains"/>
    <property type="match status" value="1"/>
</dbReference>
<evidence type="ECO:0000313" key="5">
    <source>
        <dbReference type="Proteomes" id="UP001243846"/>
    </source>
</evidence>
<sequence>MDLHLKDKVVVVTGGGSGIGAGIVEVLAEEGAVPVIFGRTPPDPDWLARTGADFIQVELSNDEACRRAVQTLRDRHIVVHGLVNNAGANDGVGLDAGPDAFRASLDQNLVHYYTMVHLLADDLRASRGAIVNISSKTAVTGQGEPRPMSRRKRQSWG</sequence>